<dbReference type="GO" id="GO:0000981">
    <property type="term" value="F:DNA-binding transcription factor activity, RNA polymerase II-specific"/>
    <property type="evidence" value="ECO:0007669"/>
    <property type="project" value="InterPro"/>
</dbReference>
<evidence type="ECO:0000313" key="5">
    <source>
        <dbReference type="EMBL" id="KAG2377532.1"/>
    </source>
</evidence>
<dbReference type="PROSITE" id="PS50048">
    <property type="entry name" value="ZN2_CY6_FUNGAL_2"/>
    <property type="match status" value="1"/>
</dbReference>
<accession>A0AA88KEI5</accession>
<feature type="domain" description="Zn(2)-C6 fungal-type" evidence="4">
    <location>
        <begin position="859"/>
        <end position="886"/>
    </location>
</feature>
<evidence type="ECO:0000313" key="6">
    <source>
        <dbReference type="Proteomes" id="UP000816034"/>
    </source>
</evidence>
<dbReference type="SUPFAM" id="SSF57701">
    <property type="entry name" value="Zn2/Cys6 DNA-binding domain"/>
    <property type="match status" value="1"/>
</dbReference>
<feature type="region of interest" description="Disordered" evidence="3">
    <location>
        <begin position="407"/>
        <end position="427"/>
    </location>
</feature>
<dbReference type="InterPro" id="IPR001138">
    <property type="entry name" value="Zn2Cys6_DnaBD"/>
</dbReference>
<feature type="compositionally biased region" description="Polar residues" evidence="3">
    <location>
        <begin position="472"/>
        <end position="490"/>
    </location>
</feature>
<feature type="compositionally biased region" description="Low complexity" evidence="3">
    <location>
        <begin position="370"/>
        <end position="381"/>
    </location>
</feature>
<feature type="compositionally biased region" description="Low complexity" evidence="3">
    <location>
        <begin position="350"/>
        <end position="361"/>
    </location>
</feature>
<evidence type="ECO:0000256" key="3">
    <source>
        <dbReference type="SAM" id="MobiDB-lite"/>
    </source>
</evidence>
<dbReference type="InterPro" id="IPR036864">
    <property type="entry name" value="Zn2-C6_fun-type_DNA-bd_sf"/>
</dbReference>
<dbReference type="InterPro" id="IPR050335">
    <property type="entry name" value="ERT1_acuK_gluconeogen_tf"/>
</dbReference>
<evidence type="ECO:0000256" key="1">
    <source>
        <dbReference type="ARBA" id="ARBA00022723"/>
    </source>
</evidence>
<dbReference type="PROSITE" id="PS00463">
    <property type="entry name" value="ZN2_CY6_FUNGAL_1"/>
    <property type="match status" value="1"/>
</dbReference>
<dbReference type="Gene3D" id="4.10.240.10">
    <property type="entry name" value="Zn(2)-C6 fungal-type DNA-binding domain"/>
    <property type="match status" value="1"/>
</dbReference>
<dbReference type="RefSeq" id="XP_044544794.1">
    <property type="nucleotide sequence ID" value="XM_044699192.1"/>
</dbReference>
<feature type="compositionally biased region" description="Low complexity" evidence="3">
    <location>
        <begin position="808"/>
        <end position="827"/>
    </location>
</feature>
<feature type="region of interest" description="Disordered" evidence="3">
    <location>
        <begin position="472"/>
        <end position="492"/>
    </location>
</feature>
<dbReference type="EMBL" id="PYSW02000037">
    <property type="protein sequence ID" value="KAG2377532.1"/>
    <property type="molecule type" value="Genomic_DNA"/>
</dbReference>
<dbReference type="Proteomes" id="UP000816034">
    <property type="component" value="Unassembled WGS sequence"/>
</dbReference>
<sequence>MSQTSSLVHHSNMVATAATTTATNIIGASSSLSSSIGGTNNLSQSATMHNNNNGSNSVPLSSVLAPPNGTPNTNHPNYHLNSNNNSNGSVTGKSNSSVTSNNNGFTNNNTLMNTSNVYHHCLNPASNPRISSPPPQVASSGLSHPSPNSMNSPSIPLNNTSHVQNGGPAISCNNNTSNNGVITGSNYSLNHNNHQLLSTNNSLPSNYNSMGNPFGTNHPSSPPHHHLLMNNPNNASNNTMMVSGGGHSSPYHSAPNSQHHHPMLVNGSSSSSPSHPNVLSNQNLPNLGHSEQHSLSSASVSHHSILNHGASTFPFSGSGINPMMSTSSPLHTLHHQMPSSPAFPNTVGANQTPNQQQNTITSAPSSLVPSSSNSHQSSHYHQINNSNQQGSVATFSNNAMMALSPSNNSVTSVGMTPRGHHTSDSTQLDNISEHQKLVYGMNTSPLYSGGTGANSTATSSIYQHASNAHSSVSNLATQMQRDSPSTSTVDYSVDNEQSRPIMGHLSELSSPKDQPSNNDNTRKFAQESFPYVWKVEEFKRSVFYDYVHDYELKRARVYLLNHFPYYDPRLIEFNCKLFGVREDQSSKDRNCDLQKVLLEFDEVQFMLYLHVGRKRDALGIITSMINCGLICETSNNETSITNSLLQKYNALLFDNTSCISENFIPEKSITRLKESTEQFFNKYGVEEEHDYTPLSINMQSLEQKRKLEQESEDESEDDSDCSIYILSESEDDRTPRLRYYNNCYQNYIPEIYYQPTNNSSPISTVGVNEHACFEMGGMSKHGTLMTDSSFSPSIIGELTKKKKKKKPSSTISSSSSKDSDRTGSSSDSQEDDDYMPSLNGGISKKAKLKKKRRSNAKRACYHCRRSHLRCDNLRPCSRCTARGLDCYDMEQ</sequence>
<feature type="compositionally biased region" description="Polar residues" evidence="3">
    <location>
        <begin position="337"/>
        <end position="349"/>
    </location>
</feature>
<dbReference type="PANTHER" id="PTHR47659">
    <property type="entry name" value="ZN(II)2CYS6 TRANSCRIPTION FACTOR (EUROFUNG)-RELATED"/>
    <property type="match status" value="1"/>
</dbReference>
<protein>
    <recommendedName>
        <fullName evidence="4">Zn(2)-C6 fungal-type domain-containing protein</fullName>
    </recommendedName>
</protein>
<feature type="compositionally biased region" description="Acidic residues" evidence="3">
    <location>
        <begin position="710"/>
        <end position="720"/>
    </location>
</feature>
<dbReference type="CDD" id="cd00067">
    <property type="entry name" value="GAL4"/>
    <property type="match status" value="1"/>
</dbReference>
<dbReference type="SMART" id="SM00066">
    <property type="entry name" value="GAL4"/>
    <property type="match status" value="1"/>
</dbReference>
<evidence type="ECO:0000259" key="4">
    <source>
        <dbReference type="PROSITE" id="PS50048"/>
    </source>
</evidence>
<feature type="region of interest" description="Disordered" evidence="3">
    <location>
        <begin position="231"/>
        <end position="301"/>
    </location>
</feature>
<keyword evidence="2" id="KW-0539">Nucleus</keyword>
<dbReference type="PANTHER" id="PTHR47659:SF7">
    <property type="entry name" value="FUNGAL TRANSCRIPTIONAL REGULATORY PROTEIN, N-TERMINAL DOMAIN-CONTAINING PROTEIN"/>
    <property type="match status" value="1"/>
</dbReference>
<name>A0AA88KEI5_NAELO</name>
<keyword evidence="1" id="KW-0479">Metal-binding</keyword>
<dbReference type="GO" id="GO:0008270">
    <property type="term" value="F:zinc ion binding"/>
    <property type="evidence" value="ECO:0007669"/>
    <property type="project" value="InterPro"/>
</dbReference>
<feature type="compositionally biased region" description="Polar residues" evidence="3">
    <location>
        <begin position="44"/>
        <end position="60"/>
    </location>
</feature>
<gene>
    <name evidence="5" type="ORF">C9374_009048</name>
</gene>
<dbReference type="AlphaFoldDB" id="A0AA88KEI5"/>
<dbReference type="Pfam" id="PF00172">
    <property type="entry name" value="Zn_clus"/>
    <property type="match status" value="1"/>
</dbReference>
<feature type="region of interest" description="Disordered" evidence="3">
    <location>
        <begin position="703"/>
        <end position="722"/>
    </location>
</feature>
<feature type="region of interest" description="Disordered" evidence="3">
    <location>
        <begin position="797"/>
        <end position="850"/>
    </location>
</feature>
<evidence type="ECO:0000256" key="2">
    <source>
        <dbReference type="ARBA" id="ARBA00023242"/>
    </source>
</evidence>
<feature type="region of interest" description="Disordered" evidence="3">
    <location>
        <begin position="42"/>
        <end position="106"/>
    </location>
</feature>
<dbReference type="GeneID" id="68101502"/>
<keyword evidence="6" id="KW-1185">Reference proteome</keyword>
<proteinExistence type="predicted"/>
<feature type="compositionally biased region" description="Polar residues" evidence="3">
    <location>
        <begin position="275"/>
        <end position="285"/>
    </location>
</feature>
<reference evidence="5 6" key="1">
    <citation type="journal article" date="2018" name="BMC Genomics">
        <title>The genome of Naegleria lovaniensis, the basis for a comparative approach to unravel pathogenicity factors of the human pathogenic amoeba N. fowleri.</title>
        <authorList>
            <person name="Liechti N."/>
            <person name="Schurch N."/>
            <person name="Bruggmann R."/>
            <person name="Wittwer M."/>
        </authorList>
    </citation>
    <scope>NUCLEOTIDE SEQUENCE [LARGE SCALE GENOMIC DNA]</scope>
    <source>
        <strain evidence="5 6">ATCC 30569</strain>
    </source>
</reference>
<comment type="caution">
    <text evidence="5">The sequence shown here is derived from an EMBL/GenBank/DDBJ whole genome shotgun (WGS) entry which is preliminary data.</text>
</comment>
<organism evidence="5 6">
    <name type="scientific">Naegleria lovaniensis</name>
    <name type="common">Amoeba</name>
    <dbReference type="NCBI Taxonomy" id="51637"/>
    <lineage>
        <taxon>Eukaryota</taxon>
        <taxon>Discoba</taxon>
        <taxon>Heterolobosea</taxon>
        <taxon>Tetramitia</taxon>
        <taxon>Eutetramitia</taxon>
        <taxon>Vahlkampfiidae</taxon>
        <taxon>Naegleria</taxon>
    </lineage>
</organism>
<feature type="region of interest" description="Disordered" evidence="3">
    <location>
        <begin position="123"/>
        <end position="153"/>
    </location>
</feature>
<feature type="region of interest" description="Disordered" evidence="3">
    <location>
        <begin position="331"/>
        <end position="381"/>
    </location>
</feature>
<feature type="compositionally biased region" description="Low complexity" evidence="3">
    <location>
        <begin position="66"/>
        <end position="106"/>
    </location>
</feature>